<keyword evidence="4" id="KW-1185">Reference proteome</keyword>
<evidence type="ECO:0000256" key="2">
    <source>
        <dbReference type="SAM" id="MobiDB-lite"/>
    </source>
</evidence>
<dbReference type="EMBL" id="JALXSQ010000023">
    <property type="protein sequence ID" value="MCT2043026.1"/>
    <property type="molecule type" value="Genomic_DNA"/>
</dbReference>
<feature type="region of interest" description="Disordered" evidence="2">
    <location>
        <begin position="378"/>
        <end position="401"/>
    </location>
</feature>
<dbReference type="RefSeq" id="WP_260104303.1">
    <property type="nucleotide sequence ID" value="NZ_JALXSQ010000023.1"/>
</dbReference>
<dbReference type="PRINTS" id="PR00368">
    <property type="entry name" value="FADPNR"/>
</dbReference>
<dbReference type="Proteomes" id="UP001525379">
    <property type="component" value="Unassembled WGS sequence"/>
</dbReference>
<evidence type="ECO:0000313" key="4">
    <source>
        <dbReference type="Proteomes" id="UP001525379"/>
    </source>
</evidence>
<dbReference type="InterPro" id="IPR036188">
    <property type="entry name" value="FAD/NAD-bd_sf"/>
</dbReference>
<dbReference type="Gene3D" id="3.50.50.60">
    <property type="entry name" value="FAD/NAD(P)-binding domain"/>
    <property type="match status" value="1"/>
</dbReference>
<dbReference type="PANTHER" id="PTHR43539">
    <property type="entry name" value="FLAVIN-BINDING MONOOXYGENASE-LIKE PROTEIN (AFU_ORTHOLOGUE AFUA_4G09220)"/>
    <property type="match status" value="1"/>
</dbReference>
<dbReference type="PANTHER" id="PTHR43539:SF78">
    <property type="entry name" value="FLAVIN-CONTAINING MONOOXYGENASE"/>
    <property type="match status" value="1"/>
</dbReference>
<protein>
    <submittedName>
        <fullName evidence="3">NAD(P)-binding domain-containing protein</fullName>
    </submittedName>
</protein>
<reference evidence="3 4" key="1">
    <citation type="submission" date="2022-04" db="EMBL/GenBank/DDBJ databases">
        <title>Human microbiome associated bacterial genomes.</title>
        <authorList>
            <person name="Sandstrom S."/>
            <person name="Salamzade R."/>
            <person name="Kalan L.R."/>
        </authorList>
    </citation>
    <scope>NUCLEOTIDE SEQUENCE [LARGE SCALE GENOMIC DNA]</scope>
    <source>
        <strain evidence="4">p3-SID1799</strain>
    </source>
</reference>
<comment type="caution">
    <text evidence="3">The sequence shown here is derived from an EMBL/GenBank/DDBJ whole genome shotgun (WGS) entry which is preliminary data.</text>
</comment>
<dbReference type="Pfam" id="PF13738">
    <property type="entry name" value="Pyr_redox_3"/>
    <property type="match status" value="1"/>
</dbReference>
<keyword evidence="1" id="KW-0560">Oxidoreductase</keyword>
<proteinExistence type="predicted"/>
<evidence type="ECO:0000256" key="1">
    <source>
        <dbReference type="ARBA" id="ARBA00023002"/>
    </source>
</evidence>
<accession>A0ABT2HXH9</accession>
<sequence>MRDEIDIVVIGAGAAGLTAAYTLKALGLAPFEDFIVLDAETAPGGSWQRGWDFATIGRSAEVIELPGMAELGLEYRRLDPDTPTREAVPMFRRRYEDAYELFVMRPAKVERVESVPREQALRVHYRLGADELAHERSIRARIVVNATGHWASPFAPWVPGTRDFGGSQRHVATLESLDEFRGMRPLVVGGGRSALAVLRRLERIAPETLWSTRRAPDFIEPARMSLRADRAVPANEEARARAEELLERGAAFPSDVSLVGIPLTRGIHDLVRSGFLASRGPIERLIPGGVRFADGSEERIDAVLWATGFRETVRHLAPLHLREAGGTARVQEGWSRKDRRIAFVGYGPGRTPHEALEDAVRLAEQLIERLGELPPVRAEQPSWERSEWVRGANVESTSDRR</sequence>
<dbReference type="PRINTS" id="PR00411">
    <property type="entry name" value="PNDRDTASEI"/>
</dbReference>
<evidence type="ECO:0000313" key="3">
    <source>
        <dbReference type="EMBL" id="MCT2043026.1"/>
    </source>
</evidence>
<organism evidence="3 4">
    <name type="scientific">Pseudoclavibacter albus</name>
    <dbReference type="NCBI Taxonomy" id="272241"/>
    <lineage>
        <taxon>Bacteria</taxon>
        <taxon>Bacillati</taxon>
        <taxon>Actinomycetota</taxon>
        <taxon>Actinomycetes</taxon>
        <taxon>Micrococcales</taxon>
        <taxon>Microbacteriaceae</taxon>
        <taxon>Pseudoclavibacter</taxon>
    </lineage>
</organism>
<dbReference type="InterPro" id="IPR050982">
    <property type="entry name" value="Auxin_biosynth/cation_transpt"/>
</dbReference>
<name>A0ABT2HXH9_9MICO</name>
<dbReference type="SUPFAM" id="SSF51905">
    <property type="entry name" value="FAD/NAD(P)-binding domain"/>
    <property type="match status" value="1"/>
</dbReference>
<gene>
    <name evidence="3" type="ORF">M3D15_06735</name>
</gene>